<reference evidence="2" key="1">
    <citation type="submission" date="2017-01" db="EMBL/GenBank/DDBJ databases">
        <title>Comparative genomics of anhydrobiosis in the tardigrade Hypsibius dujardini.</title>
        <authorList>
            <person name="Yoshida Y."/>
            <person name="Koutsovoulos G."/>
            <person name="Laetsch D."/>
            <person name="Stevens L."/>
            <person name="Kumar S."/>
            <person name="Horikawa D."/>
            <person name="Ishino K."/>
            <person name="Komine S."/>
            <person name="Tomita M."/>
            <person name="Blaxter M."/>
            <person name="Arakawa K."/>
        </authorList>
    </citation>
    <scope>NUCLEOTIDE SEQUENCE [LARGE SCALE GENOMIC DNA]</scope>
    <source>
        <strain evidence="2">Z151</strain>
    </source>
</reference>
<evidence type="ECO:0000313" key="2">
    <source>
        <dbReference type="Proteomes" id="UP000192578"/>
    </source>
</evidence>
<accession>A0A9X6NLX2</accession>
<comment type="caution">
    <text evidence="1">The sequence shown here is derived from an EMBL/GenBank/DDBJ whole genome shotgun (WGS) entry which is preliminary data.</text>
</comment>
<proteinExistence type="predicted"/>
<name>A0A9X6NLX2_HYPEX</name>
<keyword evidence="2" id="KW-1185">Reference proteome</keyword>
<feature type="non-terminal residue" evidence="1">
    <location>
        <position position="1"/>
    </location>
</feature>
<protein>
    <submittedName>
        <fullName evidence="1">Uncharacterized protein</fullName>
    </submittedName>
</protein>
<dbReference type="Proteomes" id="UP000192578">
    <property type="component" value="Unassembled WGS sequence"/>
</dbReference>
<organism evidence="1 2">
    <name type="scientific">Hypsibius exemplaris</name>
    <name type="common">Freshwater tardigrade</name>
    <dbReference type="NCBI Taxonomy" id="2072580"/>
    <lineage>
        <taxon>Eukaryota</taxon>
        <taxon>Metazoa</taxon>
        <taxon>Ecdysozoa</taxon>
        <taxon>Tardigrada</taxon>
        <taxon>Eutardigrada</taxon>
        <taxon>Parachela</taxon>
        <taxon>Hypsibioidea</taxon>
        <taxon>Hypsibiidae</taxon>
        <taxon>Hypsibius</taxon>
    </lineage>
</organism>
<dbReference type="AlphaFoldDB" id="A0A9X6NLX2"/>
<sequence>KSHFHPLILNDVVMTKNAYALFSDPGEDALMYRKSTM</sequence>
<evidence type="ECO:0000313" key="1">
    <source>
        <dbReference type="EMBL" id="OWA55649.1"/>
    </source>
</evidence>
<gene>
    <name evidence="1" type="ORF">BV898_20037</name>
</gene>
<dbReference type="EMBL" id="MTYJ01001165">
    <property type="protein sequence ID" value="OWA55649.1"/>
    <property type="molecule type" value="Genomic_DNA"/>
</dbReference>